<dbReference type="EMBL" id="VOFY01000004">
    <property type="protein sequence ID" value="KAA8593334.1"/>
    <property type="molecule type" value="Genomic_DNA"/>
</dbReference>
<evidence type="ECO:0000313" key="23">
    <source>
        <dbReference type="Proteomes" id="UP000327493"/>
    </source>
</evidence>
<keyword evidence="7 19" id="KW-0770">Synapse</keyword>
<dbReference type="InterPro" id="IPR015683">
    <property type="entry name" value="Ionotropic_Glu_rcpt"/>
</dbReference>
<feature type="transmembrane region" description="Helical" evidence="19">
    <location>
        <begin position="171"/>
        <end position="192"/>
    </location>
</feature>
<evidence type="ECO:0000256" key="3">
    <source>
        <dbReference type="ARBA" id="ARBA00022475"/>
    </source>
</evidence>
<dbReference type="GO" id="GO:0015276">
    <property type="term" value="F:ligand-gated monoatomic ion channel activity"/>
    <property type="evidence" value="ECO:0007669"/>
    <property type="project" value="InterPro"/>
</dbReference>
<organism evidence="22 23">
    <name type="scientific">Etheostoma spectabile</name>
    <name type="common">orangethroat darter</name>
    <dbReference type="NCBI Taxonomy" id="54343"/>
    <lineage>
        <taxon>Eukaryota</taxon>
        <taxon>Metazoa</taxon>
        <taxon>Chordata</taxon>
        <taxon>Craniata</taxon>
        <taxon>Vertebrata</taxon>
        <taxon>Euteleostomi</taxon>
        <taxon>Actinopterygii</taxon>
        <taxon>Neopterygii</taxon>
        <taxon>Teleostei</taxon>
        <taxon>Neoteleostei</taxon>
        <taxon>Acanthomorphata</taxon>
        <taxon>Eupercaria</taxon>
        <taxon>Perciformes</taxon>
        <taxon>Percoidei</taxon>
        <taxon>Percidae</taxon>
        <taxon>Etheostomatinae</taxon>
        <taxon>Etheostoma</taxon>
    </lineage>
</organism>
<evidence type="ECO:0000259" key="20">
    <source>
        <dbReference type="SMART" id="SM00079"/>
    </source>
</evidence>
<feature type="site" description="Interaction with the cone snail toxin Con-ikot-ikot" evidence="17">
    <location>
        <position position="235"/>
    </location>
</feature>
<evidence type="ECO:0000256" key="14">
    <source>
        <dbReference type="ARBA" id="ARBA00023303"/>
    </source>
</evidence>
<reference evidence="22 23" key="1">
    <citation type="submission" date="2019-08" db="EMBL/GenBank/DDBJ databases">
        <title>A chromosome-level genome assembly, high-density linkage maps, and genome scans reveal the genomic architecture of hybrid incompatibilities underlying speciation via character displacement in darters (Percidae: Etheostominae).</title>
        <authorList>
            <person name="Moran R.L."/>
            <person name="Catchen J.M."/>
            <person name="Fuller R.C."/>
        </authorList>
    </citation>
    <scope>NUCLEOTIDE SEQUENCE [LARGE SCALE GENOMIC DNA]</scope>
    <source>
        <strain evidence="22">EspeVRDwgs_2016</strain>
        <tissue evidence="22">Muscle</tissue>
    </source>
</reference>
<evidence type="ECO:0000259" key="21">
    <source>
        <dbReference type="SMART" id="SM00918"/>
    </source>
</evidence>
<dbReference type="PRINTS" id="PR00177">
    <property type="entry name" value="NMDARECEPTOR"/>
</dbReference>
<name>A0A5J5DJ05_9PERO</name>
<dbReference type="Gene3D" id="3.40.190.10">
    <property type="entry name" value="Periplasmic binding protein-like II"/>
    <property type="match status" value="2"/>
</dbReference>
<proteinExistence type="inferred from homology"/>
<evidence type="ECO:0000256" key="18">
    <source>
        <dbReference type="PIRSR" id="PIRSR601508-3"/>
    </source>
</evidence>
<keyword evidence="14 19" id="KW-0407">Ion channel</keyword>
<feature type="binding site" evidence="16">
    <location>
        <position position="65"/>
    </location>
    <ligand>
        <name>L-glutamate</name>
        <dbReference type="ChEBI" id="CHEBI:29985"/>
    </ligand>
</feature>
<dbReference type="FunFam" id="3.40.190.10:FF:000364">
    <property type="entry name" value="Si:dkey-183j2.10"/>
    <property type="match status" value="1"/>
</dbReference>
<dbReference type="InterPro" id="IPR019594">
    <property type="entry name" value="Glu/Gly-bd"/>
</dbReference>
<keyword evidence="5" id="KW-0732">Signal</keyword>
<keyword evidence="2 19" id="KW-0813">Transport</keyword>
<dbReference type="InterPro" id="IPR001320">
    <property type="entry name" value="Iontro_rcpt_C"/>
</dbReference>
<evidence type="ECO:0000256" key="1">
    <source>
        <dbReference type="ARBA" id="ARBA00008685"/>
    </source>
</evidence>
<evidence type="ECO:0000256" key="4">
    <source>
        <dbReference type="ARBA" id="ARBA00022692"/>
    </source>
</evidence>
<keyword evidence="6 19" id="KW-1133">Transmembrane helix</keyword>
<feature type="binding site" evidence="16">
    <location>
        <position position="229"/>
    </location>
    <ligand>
        <name>L-glutamate</name>
        <dbReference type="ChEBI" id="CHEBI:29985"/>
    </ligand>
</feature>
<dbReference type="FunFam" id="3.40.190.10:FF:000398">
    <property type="entry name" value="Si:dkey-183j2.10"/>
    <property type="match status" value="1"/>
</dbReference>
<evidence type="ECO:0000256" key="9">
    <source>
        <dbReference type="ARBA" id="ARBA00023136"/>
    </source>
</evidence>
<keyword evidence="10 19" id="KW-0675">Receptor</keyword>
<keyword evidence="4 19" id="KW-0812">Transmembrane</keyword>
<keyword evidence="9 19" id="KW-0472">Membrane</keyword>
<evidence type="ECO:0000256" key="7">
    <source>
        <dbReference type="ARBA" id="ARBA00023018"/>
    </source>
</evidence>
<evidence type="ECO:0000256" key="19">
    <source>
        <dbReference type="RuleBase" id="RU367118"/>
    </source>
</evidence>
<evidence type="ECO:0000313" key="22">
    <source>
        <dbReference type="EMBL" id="KAA8593334.1"/>
    </source>
</evidence>
<feature type="transmembrane region" description="Helical" evidence="19">
    <location>
        <begin position="145"/>
        <end position="165"/>
    </location>
</feature>
<dbReference type="GO" id="GO:0045211">
    <property type="term" value="C:postsynaptic membrane"/>
    <property type="evidence" value="ECO:0007669"/>
    <property type="project" value="UniProtKB-SubCell"/>
</dbReference>
<protein>
    <recommendedName>
        <fullName evidence="19">Glutamate receptor</fullName>
    </recommendedName>
</protein>
<comment type="subcellular location">
    <subcellularLocation>
        <location evidence="15 19">Postsynaptic cell membrane</location>
        <topology evidence="15 19">Multi-pass membrane protein</topology>
    </subcellularLocation>
</comment>
<feature type="disulfide bond" evidence="18">
    <location>
        <begin position="288"/>
        <end position="341"/>
    </location>
</feature>
<feature type="binding site" evidence="16">
    <location>
        <position position="63"/>
    </location>
    <ligand>
        <name>L-glutamate</name>
        <dbReference type="ChEBI" id="CHEBI:29985"/>
    </ligand>
</feature>
<dbReference type="Proteomes" id="UP000327493">
    <property type="component" value="Chromosome 4"/>
</dbReference>
<evidence type="ECO:0000256" key="8">
    <source>
        <dbReference type="ARBA" id="ARBA00023065"/>
    </source>
</evidence>
<dbReference type="SUPFAM" id="SSF53850">
    <property type="entry name" value="Periplasmic binding protein-like II"/>
    <property type="match status" value="1"/>
</dbReference>
<keyword evidence="3 19" id="KW-1003">Cell membrane</keyword>
<evidence type="ECO:0000256" key="13">
    <source>
        <dbReference type="ARBA" id="ARBA00023286"/>
    </source>
</evidence>
<comment type="caution">
    <text evidence="22">The sequence shown here is derived from an EMBL/GenBank/DDBJ whole genome shotgun (WGS) entry which is preliminary data.</text>
</comment>
<dbReference type="FunFam" id="1.10.287.70:FF:000143">
    <property type="entry name" value="Probable glutamate receptor"/>
    <property type="match status" value="1"/>
</dbReference>
<evidence type="ECO:0000256" key="2">
    <source>
        <dbReference type="ARBA" id="ARBA00022448"/>
    </source>
</evidence>
<evidence type="ECO:0000256" key="12">
    <source>
        <dbReference type="ARBA" id="ARBA00023257"/>
    </source>
</evidence>
<dbReference type="CDD" id="cd13685">
    <property type="entry name" value="PBP2_iGluR_non_NMDA_like"/>
    <property type="match status" value="1"/>
</dbReference>
<comment type="similarity">
    <text evidence="1 19">Belongs to the glutamate-gated ion channel (TC 1.A.10.1) family.</text>
</comment>
<accession>A0A5J5DJ05</accession>
<evidence type="ECO:0000256" key="10">
    <source>
        <dbReference type="ARBA" id="ARBA00023170"/>
    </source>
</evidence>
<evidence type="ECO:0000256" key="17">
    <source>
        <dbReference type="PIRSR" id="PIRSR601508-2"/>
    </source>
</evidence>
<feature type="domain" description="Ionotropic glutamate receptor L-glutamate and glycine-binding" evidence="21">
    <location>
        <begin position="1"/>
        <end position="54"/>
    </location>
</feature>
<dbReference type="GO" id="GO:0038023">
    <property type="term" value="F:signaling receptor activity"/>
    <property type="evidence" value="ECO:0007669"/>
    <property type="project" value="InterPro"/>
</dbReference>
<evidence type="ECO:0000256" key="15">
    <source>
        <dbReference type="ARBA" id="ARBA00034104"/>
    </source>
</evidence>
<keyword evidence="13 19" id="KW-1071">Ligand-gated ion channel</keyword>
<dbReference type="AlphaFoldDB" id="A0A5J5DJ05"/>
<evidence type="ECO:0000256" key="16">
    <source>
        <dbReference type="PIRSR" id="PIRSR601508-1"/>
    </source>
</evidence>
<dbReference type="SMART" id="SM00079">
    <property type="entry name" value="PBPe"/>
    <property type="match status" value="1"/>
</dbReference>
<feature type="transmembrane region" description="Helical" evidence="19">
    <location>
        <begin position="111"/>
        <end position="133"/>
    </location>
</feature>
<dbReference type="Pfam" id="PF00060">
    <property type="entry name" value="Lig_chan"/>
    <property type="match status" value="1"/>
</dbReference>
<dbReference type="InterPro" id="IPR001508">
    <property type="entry name" value="Iono_Glu_rcpt_met"/>
</dbReference>
<feature type="binding site" evidence="16">
    <location>
        <position position="70"/>
    </location>
    <ligand>
        <name>L-glutamate</name>
        <dbReference type="ChEBI" id="CHEBI:29985"/>
    </ligand>
</feature>
<keyword evidence="8 19" id="KW-0406">Ion transport</keyword>
<keyword evidence="23" id="KW-1185">Reference proteome</keyword>
<feature type="domain" description="Ionotropic glutamate receptor C-terminal" evidence="20">
    <location>
        <begin position="1"/>
        <end position="339"/>
    </location>
</feature>
<comment type="function">
    <text evidence="19">Receptor for glutamate that functions as a ligand-gated ion channel in the central nervous system and plays an important role in excitatory synaptic transmission. L-glutamate acts as an excitatory neurotransmitter at many synapses in the central nervous system.</text>
</comment>
<feature type="binding site" evidence="16">
    <location>
        <position position="276"/>
    </location>
    <ligand>
        <name>L-glutamate</name>
        <dbReference type="ChEBI" id="CHEBI:29985"/>
    </ligand>
</feature>
<keyword evidence="11" id="KW-0325">Glycoprotein</keyword>
<feature type="transmembrane region" description="Helical" evidence="19">
    <location>
        <begin position="358"/>
        <end position="376"/>
    </location>
</feature>
<feature type="binding site" evidence="16">
    <location>
        <position position="230"/>
    </location>
    <ligand>
        <name>L-glutamate</name>
        <dbReference type="ChEBI" id="CHEBI:29985"/>
    </ligand>
</feature>
<keyword evidence="18" id="KW-1015">Disulfide bond</keyword>
<dbReference type="Pfam" id="PF10613">
    <property type="entry name" value="Lig_chan-Glu_bd"/>
    <property type="match status" value="1"/>
</dbReference>
<evidence type="ECO:0000256" key="11">
    <source>
        <dbReference type="ARBA" id="ARBA00023180"/>
    </source>
</evidence>
<keyword evidence="12 19" id="KW-0628">Postsynaptic cell membrane</keyword>
<dbReference type="PANTHER" id="PTHR18966">
    <property type="entry name" value="IONOTROPIC GLUTAMATE RECEPTOR"/>
    <property type="match status" value="1"/>
</dbReference>
<dbReference type="SMART" id="SM00918">
    <property type="entry name" value="Lig_chan-Glu_bd"/>
    <property type="match status" value="1"/>
</dbReference>
<sequence>MSKGTQLEGFCMDLLSELAKKLGFNYKVQLVKDASYGRQDDNGNWNGMIGEVVRGEADLAIAPLTLTAAREKVVGMTKPFMQTGISILLRKDISEGTGFFEFLSPFTAETWVGILIAYLGTAACIFVVARLSPCEWSQPQNEQNGFSLLHSLWYTAGALTLQGAGPHPKALSGRVICCSWWLFTIVLLACYFSNLSSSKTSESTHLTVKGFEDLANQDTIEYGCLAGSSTLAFFKNSNNPVYRRIYEHMERTKSFVSSMDEGVQRAKEGNFAFIGESVSLDLAVARHCELVRAHEVIGMRGYSIAASLGSPIIKNLSVAILQLSEAGELAYLRSKWWASSCVADKAKSSVVHQHSLKGMFLVLSLGLGLGALLAVLELTSKSRRRAAEQKKSCCTVLSEELSLRLRTSNANKPQENWKAGLRFTIGVWGELVGFRGQLRERAFVCIGVDEWVVAEAAKNLQAAVVQTSEPSLAQHRLTLVIHQFHSPTLLGLDFDCQEQDHQDKKPGAFTLNTATAGLENIGIHFHSRLREQLVSCQGRHRMQDLCSSSLGVSRRAAVSLQGQLGLQVFNNSLQALPSFSLLLKLSPQLLTISFCLL</sequence>
<feature type="site" description="Crucial to convey clamshell closure to channel opening" evidence="17">
    <location>
        <position position="208"/>
    </location>
</feature>
<gene>
    <name evidence="22" type="ORF">FQN60_009450</name>
</gene>
<evidence type="ECO:0000256" key="6">
    <source>
        <dbReference type="ARBA" id="ARBA00022989"/>
    </source>
</evidence>
<evidence type="ECO:0000256" key="5">
    <source>
        <dbReference type="ARBA" id="ARBA00022729"/>
    </source>
</evidence>
<dbReference type="Gene3D" id="1.10.287.70">
    <property type="match status" value="1"/>
</dbReference>